<dbReference type="Pfam" id="PF01565">
    <property type="entry name" value="FAD_binding_4"/>
    <property type="match status" value="1"/>
</dbReference>
<evidence type="ECO:0000256" key="3">
    <source>
        <dbReference type="ARBA" id="ARBA00022827"/>
    </source>
</evidence>
<evidence type="ECO:0000256" key="4">
    <source>
        <dbReference type="ARBA" id="ARBA00023002"/>
    </source>
</evidence>
<evidence type="ECO:0000259" key="5">
    <source>
        <dbReference type="PROSITE" id="PS51387"/>
    </source>
</evidence>
<keyword evidence="2" id="KW-0285">Flavoprotein</keyword>
<keyword evidence="3" id="KW-0274">FAD</keyword>
<dbReference type="InterPro" id="IPR016166">
    <property type="entry name" value="FAD-bd_PCMH"/>
</dbReference>
<comment type="similarity">
    <text evidence="1">Belongs to the oxygen-dependent FAD-linked oxidoreductase family.</text>
</comment>
<dbReference type="InterPro" id="IPR006094">
    <property type="entry name" value="Oxid_FAD_bind_N"/>
</dbReference>
<gene>
    <name evidence="6" type="ORF">Sste5346_003434</name>
</gene>
<evidence type="ECO:0000313" key="7">
    <source>
        <dbReference type="Proteomes" id="UP001583186"/>
    </source>
</evidence>
<evidence type="ECO:0000313" key="6">
    <source>
        <dbReference type="EMBL" id="KAL1898530.1"/>
    </source>
</evidence>
<dbReference type="Proteomes" id="UP001583186">
    <property type="component" value="Unassembled WGS sequence"/>
</dbReference>
<dbReference type="InterPro" id="IPR012951">
    <property type="entry name" value="BBE"/>
</dbReference>
<dbReference type="InterPro" id="IPR016167">
    <property type="entry name" value="FAD-bd_PCMH_sub1"/>
</dbReference>
<dbReference type="PANTHER" id="PTHR42973">
    <property type="entry name" value="BINDING OXIDOREDUCTASE, PUTATIVE (AFU_ORTHOLOGUE AFUA_1G17690)-RELATED"/>
    <property type="match status" value="1"/>
</dbReference>
<dbReference type="Pfam" id="PF08031">
    <property type="entry name" value="BBE"/>
    <property type="match status" value="1"/>
</dbReference>
<dbReference type="Gene3D" id="3.30.465.10">
    <property type="match status" value="1"/>
</dbReference>
<accession>A0ABR3ZEN9</accession>
<dbReference type="PROSITE" id="PS51387">
    <property type="entry name" value="FAD_PCMH"/>
    <property type="match status" value="1"/>
</dbReference>
<evidence type="ECO:0000256" key="1">
    <source>
        <dbReference type="ARBA" id="ARBA00005466"/>
    </source>
</evidence>
<name>A0ABR3ZEN9_9PEZI</name>
<dbReference type="EMBL" id="JAWCUI010000015">
    <property type="protein sequence ID" value="KAL1898530.1"/>
    <property type="molecule type" value="Genomic_DNA"/>
</dbReference>
<dbReference type="InterPro" id="IPR036318">
    <property type="entry name" value="FAD-bd_PCMH-like_sf"/>
</dbReference>
<sequence length="463" mass="49623">MAPGTPSTATKLRDYLQQYPTVKFYTPDSPDFASTKICCILKPDTQPFAIAQPQSAADVQALIEFVVENDVDFVVRAGGHDTAGRSQVHGALTIDLRDLNTVVVDEASKTVKIGGGALHRDVSKELEKFGLVTPVGSIGSVGYTGWATLGGYGPFSPKHGLGVDQILSVKLVNPAGQLVELKGDDELLTGLRGGGGIFGVIVETTVKAYPLKEIVAGLVVSDPSDLEGAWTEFSAAYQGWRESGELPAELYVQPFGVPFPGAGQVFALGLTWTGKDHEAANKWIDKVAASLGKPAILKQAAPTSVYAYAEQNEKMLTYGVYGRVFPLNFKKYTPAMAAVFAKYNAILPTPECGISIHALRAPPANEASVFGAREDHAMLEMIALAKDPANEAAAAEWAQACIRNLRAADPDNILESSYVSLGSDADSDYRKIYGSQYDRLVELKSKYDSKNVFKFAVPKVVPK</sequence>
<dbReference type="PANTHER" id="PTHR42973:SF7">
    <property type="entry name" value="FAD-BINDING PCMH-TYPE DOMAIN-CONTAINING PROTEIN"/>
    <property type="match status" value="1"/>
</dbReference>
<dbReference type="InterPro" id="IPR050416">
    <property type="entry name" value="FAD-linked_Oxidoreductase"/>
</dbReference>
<organism evidence="6 7">
    <name type="scientific">Sporothrix stenoceras</name>
    <dbReference type="NCBI Taxonomy" id="5173"/>
    <lineage>
        <taxon>Eukaryota</taxon>
        <taxon>Fungi</taxon>
        <taxon>Dikarya</taxon>
        <taxon>Ascomycota</taxon>
        <taxon>Pezizomycotina</taxon>
        <taxon>Sordariomycetes</taxon>
        <taxon>Sordariomycetidae</taxon>
        <taxon>Ophiostomatales</taxon>
        <taxon>Ophiostomataceae</taxon>
        <taxon>Sporothrix</taxon>
    </lineage>
</organism>
<reference evidence="6 7" key="1">
    <citation type="journal article" date="2024" name="IMA Fungus">
        <title>IMA Genome - F19 : A genome assembly and annotation guide to empower mycologists, including annotated draft genome sequences of Ceratocystis pirilliformis, Diaporthe australafricana, Fusarium ophioides, Paecilomyces lecythidis, and Sporothrix stenoceras.</title>
        <authorList>
            <person name="Aylward J."/>
            <person name="Wilson A.M."/>
            <person name="Visagie C.M."/>
            <person name="Spraker J."/>
            <person name="Barnes I."/>
            <person name="Buitendag C."/>
            <person name="Ceriani C."/>
            <person name="Del Mar Angel L."/>
            <person name="du Plessis D."/>
            <person name="Fuchs T."/>
            <person name="Gasser K."/>
            <person name="Kramer D."/>
            <person name="Li W."/>
            <person name="Munsamy K."/>
            <person name="Piso A."/>
            <person name="Price J.L."/>
            <person name="Sonnekus B."/>
            <person name="Thomas C."/>
            <person name="van der Nest A."/>
            <person name="van Dijk A."/>
            <person name="van Heerden A."/>
            <person name="van Vuuren N."/>
            <person name="Yilmaz N."/>
            <person name="Duong T.A."/>
            <person name="van der Merwe N.A."/>
            <person name="Wingfield M.J."/>
            <person name="Wingfield B.D."/>
        </authorList>
    </citation>
    <scope>NUCLEOTIDE SEQUENCE [LARGE SCALE GENOMIC DNA]</scope>
    <source>
        <strain evidence="6 7">CMW 5346</strain>
    </source>
</reference>
<feature type="domain" description="FAD-binding PCMH-type" evidence="5">
    <location>
        <begin position="43"/>
        <end position="211"/>
    </location>
</feature>
<keyword evidence="7" id="KW-1185">Reference proteome</keyword>
<dbReference type="InterPro" id="IPR016169">
    <property type="entry name" value="FAD-bd_PCMH_sub2"/>
</dbReference>
<dbReference type="Gene3D" id="3.40.462.20">
    <property type="match status" value="1"/>
</dbReference>
<dbReference type="Gene3D" id="3.30.43.10">
    <property type="entry name" value="Uridine Diphospho-n-acetylenolpyruvylglucosamine Reductase, domain 2"/>
    <property type="match status" value="1"/>
</dbReference>
<proteinExistence type="inferred from homology"/>
<evidence type="ECO:0000256" key="2">
    <source>
        <dbReference type="ARBA" id="ARBA00022630"/>
    </source>
</evidence>
<comment type="caution">
    <text evidence="6">The sequence shown here is derived from an EMBL/GenBank/DDBJ whole genome shotgun (WGS) entry which is preliminary data.</text>
</comment>
<dbReference type="SUPFAM" id="SSF56176">
    <property type="entry name" value="FAD-binding/transporter-associated domain-like"/>
    <property type="match status" value="1"/>
</dbReference>
<keyword evidence="4" id="KW-0560">Oxidoreductase</keyword>
<protein>
    <recommendedName>
        <fullName evidence="5">FAD-binding PCMH-type domain-containing protein</fullName>
    </recommendedName>
</protein>